<reference evidence="1" key="1">
    <citation type="submission" date="2020-07" db="EMBL/GenBank/DDBJ databases">
        <title>A long reads based de novo assembly of the rainbow trout Arlee double haploid line genome.</title>
        <authorList>
            <person name="Gao G."/>
            <person name="Palti Y."/>
        </authorList>
    </citation>
    <scope>NUCLEOTIDE SEQUENCE [LARGE SCALE GENOMIC DNA]</scope>
</reference>
<protein>
    <submittedName>
        <fullName evidence="1">Uncharacterized protein</fullName>
    </submittedName>
</protein>
<name>A0A8K9XIP2_ONCMY</name>
<proteinExistence type="predicted"/>
<evidence type="ECO:0000313" key="2">
    <source>
        <dbReference type="Proteomes" id="UP000694395"/>
    </source>
</evidence>
<sequence length="84" mass="9115">CMGVCMGVKCVYWSVLCMGVYGMFTCKCLSVNTTGSVRNTLLDSLLMEAAMTWELTANPRSPGAASSSIFTVAFSVDRKEPKFL</sequence>
<dbReference type="AlphaFoldDB" id="A0A8K9XIP2"/>
<accession>A0A8K9XIP2</accession>
<dbReference type="Ensembl" id="ENSOMYT00000162872.1">
    <property type="protein sequence ID" value="ENSOMYP00000134601.1"/>
    <property type="gene ID" value="ENSOMYG00000048038.1"/>
</dbReference>
<organism evidence="1 2">
    <name type="scientific">Oncorhynchus mykiss</name>
    <name type="common">Rainbow trout</name>
    <name type="synonym">Salmo gairdneri</name>
    <dbReference type="NCBI Taxonomy" id="8022"/>
    <lineage>
        <taxon>Eukaryota</taxon>
        <taxon>Metazoa</taxon>
        <taxon>Chordata</taxon>
        <taxon>Craniata</taxon>
        <taxon>Vertebrata</taxon>
        <taxon>Euteleostomi</taxon>
        <taxon>Actinopterygii</taxon>
        <taxon>Neopterygii</taxon>
        <taxon>Teleostei</taxon>
        <taxon>Protacanthopterygii</taxon>
        <taxon>Salmoniformes</taxon>
        <taxon>Salmonidae</taxon>
        <taxon>Salmoninae</taxon>
        <taxon>Oncorhynchus</taxon>
    </lineage>
</organism>
<reference evidence="1" key="2">
    <citation type="submission" date="2025-08" db="UniProtKB">
        <authorList>
            <consortium name="Ensembl"/>
        </authorList>
    </citation>
    <scope>IDENTIFICATION</scope>
</reference>
<keyword evidence="2" id="KW-1185">Reference proteome</keyword>
<dbReference type="GeneTree" id="ENSGT00940000175509"/>
<dbReference type="Proteomes" id="UP000694395">
    <property type="component" value="Chromosome 13"/>
</dbReference>
<reference evidence="1" key="3">
    <citation type="submission" date="2025-09" db="UniProtKB">
        <authorList>
            <consortium name="Ensembl"/>
        </authorList>
    </citation>
    <scope>IDENTIFICATION</scope>
</reference>
<evidence type="ECO:0000313" key="1">
    <source>
        <dbReference type="Ensembl" id="ENSOMYP00000134601.1"/>
    </source>
</evidence>